<name>A0AA47MPF9_MERPO</name>
<evidence type="ECO:0000256" key="1">
    <source>
        <dbReference type="SAM" id="MobiDB-lite"/>
    </source>
</evidence>
<gene>
    <name evidence="2" type="primary">GTPBP1</name>
    <name evidence="2" type="ORF">N1851_018023</name>
</gene>
<dbReference type="AlphaFoldDB" id="A0AA47MPF9"/>
<organism evidence="2 3">
    <name type="scientific">Merluccius polli</name>
    <name type="common">Benguela hake</name>
    <name type="synonym">Merluccius cadenati</name>
    <dbReference type="NCBI Taxonomy" id="89951"/>
    <lineage>
        <taxon>Eukaryota</taxon>
        <taxon>Metazoa</taxon>
        <taxon>Chordata</taxon>
        <taxon>Craniata</taxon>
        <taxon>Vertebrata</taxon>
        <taxon>Euteleostomi</taxon>
        <taxon>Actinopterygii</taxon>
        <taxon>Neopterygii</taxon>
        <taxon>Teleostei</taxon>
        <taxon>Neoteleostei</taxon>
        <taxon>Acanthomorphata</taxon>
        <taxon>Zeiogadaria</taxon>
        <taxon>Gadariae</taxon>
        <taxon>Gadiformes</taxon>
        <taxon>Gadoidei</taxon>
        <taxon>Merlucciidae</taxon>
        <taxon>Merluccius</taxon>
    </lineage>
</organism>
<dbReference type="EMBL" id="JAOPHQ010003235">
    <property type="protein sequence ID" value="KAK0143769.1"/>
    <property type="molecule type" value="Genomic_DNA"/>
</dbReference>
<accession>A0AA47MPF9</accession>
<protein>
    <submittedName>
        <fullName evidence="2">GTP-binding protein 1</fullName>
    </submittedName>
</protein>
<feature type="compositionally biased region" description="Acidic residues" evidence="1">
    <location>
        <begin position="36"/>
        <end position="47"/>
    </location>
</feature>
<proteinExistence type="predicted"/>
<comment type="caution">
    <text evidence="2">The sequence shown here is derived from an EMBL/GenBank/DDBJ whole genome shotgun (WGS) entry which is preliminary data.</text>
</comment>
<keyword evidence="3" id="KW-1185">Reference proteome</keyword>
<evidence type="ECO:0000313" key="2">
    <source>
        <dbReference type="EMBL" id="KAK0143769.1"/>
    </source>
</evidence>
<feature type="region of interest" description="Disordered" evidence="1">
    <location>
        <begin position="29"/>
        <end position="56"/>
    </location>
</feature>
<sequence>MASLTAKELAVDPVAVPAESIVPACMFAPDPGFGDEPPDGEGFEDGEGTNGETGDHLNFSSKLVLVSPSGDQYDSLLRQLRERMDEGCGETIYVVGMGSGEDVTFDLQDCPVPGGAG</sequence>
<dbReference type="Proteomes" id="UP001174136">
    <property type="component" value="Unassembled WGS sequence"/>
</dbReference>
<evidence type="ECO:0000313" key="3">
    <source>
        <dbReference type="Proteomes" id="UP001174136"/>
    </source>
</evidence>
<reference evidence="2" key="1">
    <citation type="journal article" date="2023" name="Front. Mar. Sci.">
        <title>A new Merluccius polli reference genome to investigate the effects of global change in West African waters.</title>
        <authorList>
            <person name="Mateo J.L."/>
            <person name="Blanco-Fernandez C."/>
            <person name="Garcia-Vazquez E."/>
            <person name="Machado-Schiaffino G."/>
        </authorList>
    </citation>
    <scope>NUCLEOTIDE SEQUENCE</scope>
    <source>
        <strain evidence="2">C29</strain>
        <tissue evidence="2">Fin</tissue>
    </source>
</reference>